<evidence type="ECO:0000256" key="2">
    <source>
        <dbReference type="ARBA" id="ARBA00022692"/>
    </source>
</evidence>
<dbReference type="InterPro" id="IPR036259">
    <property type="entry name" value="MFS_trans_sf"/>
</dbReference>
<dbReference type="GO" id="GO:0022857">
    <property type="term" value="F:transmembrane transporter activity"/>
    <property type="evidence" value="ECO:0007669"/>
    <property type="project" value="TreeGrafter"/>
</dbReference>
<dbReference type="Proteomes" id="UP000054266">
    <property type="component" value="Unassembled WGS sequence"/>
</dbReference>
<evidence type="ECO:0000256" key="3">
    <source>
        <dbReference type="ARBA" id="ARBA00022989"/>
    </source>
</evidence>
<evidence type="ECO:0000313" key="7">
    <source>
        <dbReference type="Proteomes" id="UP000054266"/>
    </source>
</evidence>
<feature type="transmembrane region" description="Helical" evidence="5">
    <location>
        <begin position="86"/>
        <end position="107"/>
    </location>
</feature>
<gene>
    <name evidence="6" type="ORF">PV04_01247</name>
</gene>
<feature type="transmembrane region" description="Helical" evidence="5">
    <location>
        <begin position="177"/>
        <end position="200"/>
    </location>
</feature>
<dbReference type="HOGENOM" id="CLU_113392_0_0_1"/>
<feature type="transmembrane region" description="Helical" evidence="5">
    <location>
        <begin position="5"/>
        <end position="25"/>
    </location>
</feature>
<dbReference type="STRING" id="5601.A0A0D2FXC1"/>
<dbReference type="EMBL" id="KN846956">
    <property type="protein sequence ID" value="KIW73103.1"/>
    <property type="molecule type" value="Genomic_DNA"/>
</dbReference>
<proteinExistence type="predicted"/>
<keyword evidence="3 5" id="KW-1133">Transmembrane helix</keyword>
<dbReference type="AlphaFoldDB" id="A0A0D2FXC1"/>
<evidence type="ECO:0000256" key="1">
    <source>
        <dbReference type="ARBA" id="ARBA00004141"/>
    </source>
</evidence>
<dbReference type="PANTHER" id="PTHR23502:SF22">
    <property type="entry name" value="MAJOR FACILITATOR SUPERFAMILY (MFS) PROFILE DOMAIN-CONTAINING PROTEIN"/>
    <property type="match status" value="1"/>
</dbReference>
<dbReference type="PANTHER" id="PTHR23502">
    <property type="entry name" value="MAJOR FACILITATOR SUPERFAMILY"/>
    <property type="match status" value="1"/>
</dbReference>
<comment type="subcellular location">
    <subcellularLocation>
        <location evidence="1">Membrane</location>
        <topology evidence="1">Multi-pass membrane protein</topology>
    </subcellularLocation>
</comment>
<keyword evidence="7" id="KW-1185">Reference proteome</keyword>
<accession>A0A0D2FXC1</accession>
<feature type="transmembrane region" description="Helical" evidence="5">
    <location>
        <begin position="113"/>
        <end position="137"/>
    </location>
</feature>
<dbReference type="GO" id="GO:0005886">
    <property type="term" value="C:plasma membrane"/>
    <property type="evidence" value="ECO:0007669"/>
    <property type="project" value="TreeGrafter"/>
</dbReference>
<evidence type="ECO:0000256" key="5">
    <source>
        <dbReference type="SAM" id="Phobius"/>
    </source>
</evidence>
<evidence type="ECO:0000256" key="4">
    <source>
        <dbReference type="ARBA" id="ARBA00023136"/>
    </source>
</evidence>
<protein>
    <recommendedName>
        <fullName evidence="8">Major facilitator superfamily (MFS) profile domain-containing protein</fullName>
    </recommendedName>
</protein>
<organism evidence="6 7">
    <name type="scientific">Phialophora macrospora</name>
    <dbReference type="NCBI Taxonomy" id="1851006"/>
    <lineage>
        <taxon>Eukaryota</taxon>
        <taxon>Fungi</taxon>
        <taxon>Dikarya</taxon>
        <taxon>Ascomycota</taxon>
        <taxon>Pezizomycotina</taxon>
        <taxon>Eurotiomycetes</taxon>
        <taxon>Chaetothyriomycetidae</taxon>
        <taxon>Chaetothyriales</taxon>
        <taxon>Herpotrichiellaceae</taxon>
        <taxon>Phialophora</taxon>
    </lineage>
</organism>
<dbReference type="SUPFAM" id="SSF103473">
    <property type="entry name" value="MFS general substrate transporter"/>
    <property type="match status" value="1"/>
</dbReference>
<sequence length="225" mass="24376">MLPILLYLCFYFMWATGINITAAVLLGTPEQDMGGYGFGPKTSGFISFALAIGVSLGEGLGHWLNDWVAARYTWRHRGLFKPEARLPVTYLGTIVMVPGLVLIRQSFEHHLNWLGIAFGWGIYIFGAMSSSVVVTAYAVEWYPHASGEVLAFVNLMRVMGGFAVGHCQQPWGLQVAYAASFGTQAAVVVAAGCILTHIYYHGESLRVKGGPLKYPGLAVPSVSEG</sequence>
<reference evidence="6 7" key="1">
    <citation type="submission" date="2015-01" db="EMBL/GenBank/DDBJ databases">
        <title>The Genome Sequence of Capronia semiimmersa CBS27337.</title>
        <authorList>
            <consortium name="The Broad Institute Genomics Platform"/>
            <person name="Cuomo C."/>
            <person name="de Hoog S."/>
            <person name="Gorbushina A."/>
            <person name="Stielow B."/>
            <person name="Teixiera M."/>
            <person name="Abouelleil A."/>
            <person name="Chapman S.B."/>
            <person name="Priest M."/>
            <person name="Young S.K."/>
            <person name="Wortman J."/>
            <person name="Nusbaum C."/>
            <person name="Birren B."/>
        </authorList>
    </citation>
    <scope>NUCLEOTIDE SEQUENCE [LARGE SCALE GENOMIC DNA]</scope>
    <source>
        <strain evidence="6 7">CBS 27337</strain>
    </source>
</reference>
<keyword evidence="4 5" id="KW-0472">Membrane</keyword>
<dbReference type="Gene3D" id="1.20.1250.20">
    <property type="entry name" value="MFS general substrate transporter like domains"/>
    <property type="match status" value="1"/>
</dbReference>
<feature type="transmembrane region" description="Helical" evidence="5">
    <location>
        <begin position="45"/>
        <end position="65"/>
    </location>
</feature>
<name>A0A0D2FXC1_9EURO</name>
<evidence type="ECO:0000313" key="6">
    <source>
        <dbReference type="EMBL" id="KIW73103.1"/>
    </source>
</evidence>
<keyword evidence="2 5" id="KW-0812">Transmembrane</keyword>
<evidence type="ECO:0008006" key="8">
    <source>
        <dbReference type="Google" id="ProtNLM"/>
    </source>
</evidence>